<feature type="signal peptide" evidence="9">
    <location>
        <begin position="1"/>
        <end position="29"/>
    </location>
</feature>
<dbReference type="SUPFAM" id="SSF54897">
    <property type="entry name" value="Protease propeptides/inhibitors"/>
    <property type="match status" value="1"/>
</dbReference>
<dbReference type="PANTHER" id="PTHR14218">
    <property type="entry name" value="PROTEASE S8 TRIPEPTIDYL PEPTIDASE I CLN2"/>
    <property type="match status" value="1"/>
</dbReference>
<gene>
    <name evidence="11" type="ORF">Asera_03540</name>
</gene>
<keyword evidence="2 11" id="KW-0645">Protease</keyword>
<dbReference type="CDD" id="cd11377">
    <property type="entry name" value="Pro-peptidase_S53"/>
    <property type="match status" value="1"/>
</dbReference>
<feature type="compositionally biased region" description="Gly residues" evidence="8">
    <location>
        <begin position="640"/>
        <end position="652"/>
    </location>
</feature>
<dbReference type="SUPFAM" id="SSF52743">
    <property type="entry name" value="Subtilisin-like"/>
    <property type="match status" value="1"/>
</dbReference>
<evidence type="ECO:0000256" key="6">
    <source>
        <dbReference type="ARBA" id="ARBA00022837"/>
    </source>
</evidence>
<evidence type="ECO:0000256" key="2">
    <source>
        <dbReference type="ARBA" id="ARBA00022670"/>
    </source>
</evidence>
<dbReference type="PROSITE" id="PS00138">
    <property type="entry name" value="SUBTILASE_SER"/>
    <property type="match status" value="1"/>
</dbReference>
<dbReference type="GO" id="GO:0008240">
    <property type="term" value="F:tripeptidyl-peptidase activity"/>
    <property type="evidence" value="ECO:0007669"/>
    <property type="project" value="TreeGrafter"/>
</dbReference>
<feature type="region of interest" description="Disordered" evidence="8">
    <location>
        <begin position="37"/>
        <end position="56"/>
    </location>
</feature>
<evidence type="ECO:0000256" key="8">
    <source>
        <dbReference type="SAM" id="MobiDB-lite"/>
    </source>
</evidence>
<dbReference type="AlphaFoldDB" id="A0A810KVC0"/>
<dbReference type="InterPro" id="IPR030400">
    <property type="entry name" value="Sedolisin_dom"/>
</dbReference>
<keyword evidence="4" id="KW-0378">Hydrolase</keyword>
<dbReference type="GO" id="GO:0004252">
    <property type="term" value="F:serine-type endopeptidase activity"/>
    <property type="evidence" value="ECO:0007669"/>
    <property type="project" value="InterPro"/>
</dbReference>
<evidence type="ECO:0000259" key="10">
    <source>
        <dbReference type="PROSITE" id="PS51695"/>
    </source>
</evidence>
<dbReference type="InterPro" id="IPR023828">
    <property type="entry name" value="Peptidase_S8_Ser-AS"/>
</dbReference>
<keyword evidence="3" id="KW-0479">Metal-binding</keyword>
<sequence>MRHTLIRRAAIAVGVSALALPFAASAAQAAPTRQAVSGSTPAWATPANRAGNPSSSQRVDVQVFLKLRNAAGAERFANQVSTPGSKQYGKYLTANEFNARYAPTDDSVRAVRNFLRQQGLTVSGVGQGNRYVEASGTVAELNKAFGADLHTYSYRGHKLRAPGRQATLPTNVGNLVLSVNGLAQTGPLRTPFHHKVVSNSNAAKTRSAAPKAAPAPAQCSNFWGEHNQTMPQAYGRTEFPTYICGYGTDQLQTAYGVKKAIATGTNGAGTTIAIVDAYASPTMQADADRYAVDNGQGHYAKGQYSEKVFKPFDMQDECGGEDGWNGEEAIDVEAAHAMAPGATIKYVGAKNCDTGLDAALNWIIQNHAANIVSDSWGNLGEDIPASAIAAEHTIFVQAAAEGIGMYFSSGDSGDEVTAGNTPSAQPDYPASDPYVTAVGGTSLAVGSDSSYGFETGWGSTRAVVDYTQDPAAYTQAPPGEFYGGAGGGTSTLFDQPAYQRGVVPASLSQQYGGAPARVVPDVAALADPYTGMAVGRTIDGEYTLQTWGGTSLACPLFAGIQADASQGRSTPIGFANPLMYQLKAGSFRDVAPQRTPVAVATPTGSSLVTFDRDSSLFTAPGYDNVTGVGSPNGTSYLAAAGGGSHGGHGGHGGGHHRHH</sequence>
<organism evidence="11 12">
    <name type="scientific">Actinocatenispora sera</name>
    <dbReference type="NCBI Taxonomy" id="390989"/>
    <lineage>
        <taxon>Bacteria</taxon>
        <taxon>Bacillati</taxon>
        <taxon>Actinomycetota</taxon>
        <taxon>Actinomycetes</taxon>
        <taxon>Micromonosporales</taxon>
        <taxon>Micromonosporaceae</taxon>
        <taxon>Actinocatenispora</taxon>
    </lineage>
</organism>
<dbReference type="GO" id="GO:0046872">
    <property type="term" value="F:metal ion binding"/>
    <property type="evidence" value="ECO:0007669"/>
    <property type="project" value="UniProtKB-KW"/>
</dbReference>
<evidence type="ECO:0000256" key="9">
    <source>
        <dbReference type="SAM" id="SignalP"/>
    </source>
</evidence>
<keyword evidence="6" id="KW-0106">Calcium</keyword>
<protein>
    <submittedName>
        <fullName evidence="11">Serine protease</fullName>
    </submittedName>
</protein>
<dbReference type="Gene3D" id="3.40.50.200">
    <property type="entry name" value="Peptidase S8/S53 domain"/>
    <property type="match status" value="1"/>
</dbReference>
<feature type="chain" id="PRO_5033052698" evidence="9">
    <location>
        <begin position="30"/>
        <end position="659"/>
    </location>
</feature>
<proteinExistence type="predicted"/>
<dbReference type="GO" id="GO:0006508">
    <property type="term" value="P:proteolysis"/>
    <property type="evidence" value="ECO:0007669"/>
    <property type="project" value="UniProtKB-KW"/>
</dbReference>
<dbReference type="InterPro" id="IPR050819">
    <property type="entry name" value="Tripeptidyl-peptidase_I"/>
</dbReference>
<dbReference type="InterPro" id="IPR015366">
    <property type="entry name" value="S53_propep"/>
</dbReference>
<feature type="domain" description="Peptidase S53" evidence="10">
    <location>
        <begin position="245"/>
        <end position="643"/>
    </location>
</feature>
<evidence type="ECO:0000256" key="1">
    <source>
        <dbReference type="ARBA" id="ARBA00001913"/>
    </source>
</evidence>
<evidence type="ECO:0000313" key="11">
    <source>
        <dbReference type="EMBL" id="BCJ26246.1"/>
    </source>
</evidence>
<dbReference type="InterPro" id="IPR000209">
    <property type="entry name" value="Peptidase_S8/S53_dom"/>
</dbReference>
<keyword evidence="12" id="KW-1185">Reference proteome</keyword>
<reference evidence="11" key="1">
    <citation type="submission" date="2020-08" db="EMBL/GenBank/DDBJ databases">
        <title>Whole genome shotgun sequence of Actinocatenispora sera NBRC 101916.</title>
        <authorList>
            <person name="Komaki H."/>
            <person name="Tamura T."/>
        </authorList>
    </citation>
    <scope>NUCLEOTIDE SEQUENCE</scope>
    <source>
        <strain evidence="11">NBRC 101916</strain>
    </source>
</reference>
<evidence type="ECO:0000256" key="4">
    <source>
        <dbReference type="ARBA" id="ARBA00022801"/>
    </source>
</evidence>
<name>A0A810KVC0_9ACTN</name>
<dbReference type="KEGG" id="aser:Asera_03540"/>
<dbReference type="Proteomes" id="UP000680750">
    <property type="component" value="Chromosome"/>
</dbReference>
<dbReference type="RefSeq" id="WP_051803109.1">
    <property type="nucleotide sequence ID" value="NZ_AP023354.1"/>
</dbReference>
<feature type="region of interest" description="Disordered" evidence="8">
    <location>
        <begin position="636"/>
        <end position="659"/>
    </location>
</feature>
<keyword evidence="9" id="KW-0732">Signal</keyword>
<dbReference type="CDD" id="cd04056">
    <property type="entry name" value="Peptidases_S53"/>
    <property type="match status" value="1"/>
</dbReference>
<dbReference type="Pfam" id="PF00082">
    <property type="entry name" value="Peptidase_S8"/>
    <property type="match status" value="1"/>
</dbReference>
<dbReference type="InterPro" id="IPR036852">
    <property type="entry name" value="Peptidase_S8/S53_dom_sf"/>
</dbReference>
<dbReference type="PROSITE" id="PS51695">
    <property type="entry name" value="SEDOLISIN"/>
    <property type="match status" value="1"/>
</dbReference>
<keyword evidence="5" id="KW-0720">Serine protease</keyword>
<dbReference type="EMBL" id="AP023354">
    <property type="protein sequence ID" value="BCJ26246.1"/>
    <property type="molecule type" value="Genomic_DNA"/>
</dbReference>
<dbReference type="OrthoDB" id="151889at2"/>
<evidence type="ECO:0000313" key="12">
    <source>
        <dbReference type="Proteomes" id="UP000680750"/>
    </source>
</evidence>
<dbReference type="Pfam" id="PF09286">
    <property type="entry name" value="Pro-kuma_activ"/>
    <property type="match status" value="1"/>
</dbReference>
<dbReference type="SMART" id="SM00944">
    <property type="entry name" value="Pro-kuma_activ"/>
    <property type="match status" value="1"/>
</dbReference>
<evidence type="ECO:0000256" key="3">
    <source>
        <dbReference type="ARBA" id="ARBA00022723"/>
    </source>
</evidence>
<evidence type="ECO:0000256" key="5">
    <source>
        <dbReference type="ARBA" id="ARBA00022825"/>
    </source>
</evidence>
<comment type="cofactor">
    <cofactor evidence="1">
        <name>Ca(2+)</name>
        <dbReference type="ChEBI" id="CHEBI:29108"/>
    </cofactor>
</comment>
<dbReference type="PANTHER" id="PTHR14218:SF15">
    <property type="entry name" value="TRIPEPTIDYL-PEPTIDASE 1"/>
    <property type="match status" value="1"/>
</dbReference>
<evidence type="ECO:0000256" key="7">
    <source>
        <dbReference type="ARBA" id="ARBA00023145"/>
    </source>
</evidence>
<accession>A0A810KVC0</accession>
<keyword evidence="7" id="KW-0865">Zymogen</keyword>